<keyword evidence="4 6" id="KW-0472">Membrane</keyword>
<dbReference type="EMBL" id="LFRF01000027">
    <property type="protein sequence ID" value="KND88233.1"/>
    <property type="molecule type" value="Genomic_DNA"/>
</dbReference>
<dbReference type="Proteomes" id="UP000036947">
    <property type="component" value="Unassembled WGS sequence"/>
</dbReference>
<name>A0A0L0N279_TOLOC</name>
<dbReference type="InterPro" id="IPR052337">
    <property type="entry name" value="SAT4-like"/>
</dbReference>
<feature type="transmembrane region" description="Helical" evidence="6">
    <location>
        <begin position="193"/>
        <end position="214"/>
    </location>
</feature>
<keyword evidence="9" id="KW-1185">Reference proteome</keyword>
<comment type="caution">
    <text evidence="8">The sequence shown here is derived from an EMBL/GenBank/DDBJ whole genome shotgun (WGS) entry which is preliminary data.</text>
</comment>
<dbReference type="PANTHER" id="PTHR33048:SF143">
    <property type="entry name" value="EXTRACELLULAR MEMBRANE PROTEIN CFEM DOMAIN-CONTAINING PROTEIN-RELATED"/>
    <property type="match status" value="1"/>
</dbReference>
<comment type="subcellular location">
    <subcellularLocation>
        <location evidence="1">Membrane</location>
        <topology evidence="1">Multi-pass membrane protein</topology>
    </subcellularLocation>
</comment>
<dbReference type="AlphaFoldDB" id="A0A0L0N279"/>
<sequence length="401" mass="45189">MHLGDLLDLGSHKFDLFIHRCAMYMHQRGDRSGSQSMQPSLFGPSALVYRPQLTIDGIATKNITSTSCNAPVRDKSAQYREMSISLGTTTVFFVLVRVIFKRFFSTAQTLGPDDKVILGTLALRISCTIINVRGLAAHGLGKDVWTILPDELTTFVEFFYVMEVLYLAELSLIKLSLSLFYLNIFPGTTIRRLLWGTTIFNILFDVTFVTTAIFQCTPVSHYWTQYVERSSGHCMNINAVGWTNAVISVAVEVWMIGIPLSQVGMLNLHWKKKVGVVIMFLTGAFVTIVSVLRLRSLIYFANSGNPTWDQWNLAYWSTIEVNVGMICTCLPSMRLILLRVFPQFFGTGTKHSKSHEARTEGQTNISRRLSTKDHHLSDLESNKGHPWIRIDTESVSDSQVL</sequence>
<feature type="transmembrane region" description="Helical" evidence="6">
    <location>
        <begin position="239"/>
        <end position="262"/>
    </location>
</feature>
<dbReference type="PANTHER" id="PTHR33048">
    <property type="entry name" value="PTH11-LIKE INTEGRAL MEMBRANE PROTEIN (AFU_ORTHOLOGUE AFUA_5G11245)"/>
    <property type="match status" value="1"/>
</dbReference>
<dbReference type="STRING" id="1163406.A0A0L0N279"/>
<protein>
    <recommendedName>
        <fullName evidence="7">Rhodopsin domain-containing protein</fullName>
    </recommendedName>
</protein>
<evidence type="ECO:0000256" key="4">
    <source>
        <dbReference type="ARBA" id="ARBA00023136"/>
    </source>
</evidence>
<accession>A0A0L0N279</accession>
<evidence type="ECO:0000259" key="7">
    <source>
        <dbReference type="Pfam" id="PF20684"/>
    </source>
</evidence>
<keyword evidence="3 6" id="KW-1133">Transmembrane helix</keyword>
<evidence type="ECO:0000256" key="6">
    <source>
        <dbReference type="SAM" id="Phobius"/>
    </source>
</evidence>
<evidence type="ECO:0000256" key="2">
    <source>
        <dbReference type="ARBA" id="ARBA00022692"/>
    </source>
</evidence>
<organism evidence="8 9">
    <name type="scientific">Tolypocladium ophioglossoides (strain CBS 100239)</name>
    <name type="common">Snaketongue truffleclub</name>
    <name type="synonym">Elaphocordyceps ophioglossoides</name>
    <dbReference type="NCBI Taxonomy" id="1163406"/>
    <lineage>
        <taxon>Eukaryota</taxon>
        <taxon>Fungi</taxon>
        <taxon>Dikarya</taxon>
        <taxon>Ascomycota</taxon>
        <taxon>Pezizomycotina</taxon>
        <taxon>Sordariomycetes</taxon>
        <taxon>Hypocreomycetidae</taxon>
        <taxon>Hypocreales</taxon>
        <taxon>Ophiocordycipitaceae</taxon>
        <taxon>Tolypocladium</taxon>
    </lineage>
</organism>
<evidence type="ECO:0000256" key="1">
    <source>
        <dbReference type="ARBA" id="ARBA00004141"/>
    </source>
</evidence>
<feature type="transmembrane region" description="Helical" evidence="6">
    <location>
        <begin position="274"/>
        <end position="294"/>
    </location>
</feature>
<dbReference type="Pfam" id="PF20684">
    <property type="entry name" value="Fung_rhodopsin"/>
    <property type="match status" value="1"/>
</dbReference>
<proteinExistence type="inferred from homology"/>
<keyword evidence="2 6" id="KW-0812">Transmembrane</keyword>
<comment type="similarity">
    <text evidence="5">Belongs to the SAT4 family.</text>
</comment>
<dbReference type="GO" id="GO:0016020">
    <property type="term" value="C:membrane"/>
    <property type="evidence" value="ECO:0007669"/>
    <property type="project" value="UniProtKB-SubCell"/>
</dbReference>
<gene>
    <name evidence="8" type="ORF">TOPH_07081</name>
</gene>
<dbReference type="InterPro" id="IPR049326">
    <property type="entry name" value="Rhodopsin_dom_fungi"/>
</dbReference>
<reference evidence="8 9" key="1">
    <citation type="journal article" date="2015" name="BMC Genomics">
        <title>The genome of the truffle-parasite Tolypocladium ophioglossoides and the evolution of antifungal peptaibiotics.</title>
        <authorList>
            <person name="Quandt C.A."/>
            <person name="Bushley K.E."/>
            <person name="Spatafora J.W."/>
        </authorList>
    </citation>
    <scope>NUCLEOTIDE SEQUENCE [LARGE SCALE GENOMIC DNA]</scope>
    <source>
        <strain evidence="8 9">CBS 100239</strain>
    </source>
</reference>
<evidence type="ECO:0000313" key="8">
    <source>
        <dbReference type="EMBL" id="KND88233.1"/>
    </source>
</evidence>
<evidence type="ECO:0000256" key="5">
    <source>
        <dbReference type="ARBA" id="ARBA00038359"/>
    </source>
</evidence>
<evidence type="ECO:0000313" key="9">
    <source>
        <dbReference type="Proteomes" id="UP000036947"/>
    </source>
</evidence>
<feature type="transmembrane region" description="Helical" evidence="6">
    <location>
        <begin position="314"/>
        <end position="337"/>
    </location>
</feature>
<feature type="transmembrane region" description="Helical" evidence="6">
    <location>
        <begin position="158"/>
        <end position="181"/>
    </location>
</feature>
<feature type="domain" description="Rhodopsin" evidence="7">
    <location>
        <begin position="102"/>
        <end position="337"/>
    </location>
</feature>
<dbReference type="OrthoDB" id="2496787at2759"/>
<evidence type="ECO:0000256" key="3">
    <source>
        <dbReference type="ARBA" id="ARBA00022989"/>
    </source>
</evidence>